<evidence type="ECO:0000313" key="2">
    <source>
        <dbReference type="Proteomes" id="UP000663854"/>
    </source>
</evidence>
<reference evidence="1" key="1">
    <citation type="submission" date="2021-02" db="EMBL/GenBank/DDBJ databases">
        <authorList>
            <person name="Nowell W R."/>
        </authorList>
    </citation>
    <scope>NUCLEOTIDE SEQUENCE</scope>
</reference>
<organism evidence="1 2">
    <name type="scientific">Rotaria sordida</name>
    <dbReference type="NCBI Taxonomy" id="392033"/>
    <lineage>
        <taxon>Eukaryota</taxon>
        <taxon>Metazoa</taxon>
        <taxon>Spiralia</taxon>
        <taxon>Gnathifera</taxon>
        <taxon>Rotifera</taxon>
        <taxon>Eurotatoria</taxon>
        <taxon>Bdelloidea</taxon>
        <taxon>Philodinida</taxon>
        <taxon>Philodinidae</taxon>
        <taxon>Rotaria</taxon>
    </lineage>
</organism>
<dbReference type="Proteomes" id="UP000663854">
    <property type="component" value="Unassembled WGS sequence"/>
</dbReference>
<name>A0A814WNF6_9BILA</name>
<accession>A0A814WNF6</accession>
<dbReference type="AlphaFoldDB" id="A0A814WNF6"/>
<gene>
    <name evidence="1" type="ORF">PYM288_LOCUS25036</name>
</gene>
<evidence type="ECO:0000313" key="1">
    <source>
        <dbReference type="EMBL" id="CAF1203985.1"/>
    </source>
</evidence>
<comment type="caution">
    <text evidence="1">The sequence shown here is derived from an EMBL/GenBank/DDBJ whole genome shotgun (WGS) entry which is preliminary data.</text>
</comment>
<protein>
    <submittedName>
        <fullName evidence="1">Uncharacterized protein</fullName>
    </submittedName>
</protein>
<proteinExistence type="predicted"/>
<sequence length="106" mass="11835">MSSSPKKTPNLHGKSLAPSDIHIVVDNSNRFIGTQHGQNANGQQDAAIRINVENFVKIIEDNRDLQNTKTRIVGGSTPPRTARVWSEFEKCNYTRLLGDRSMCNKV</sequence>
<dbReference type="EMBL" id="CAJNOH010001323">
    <property type="protein sequence ID" value="CAF1203985.1"/>
    <property type="molecule type" value="Genomic_DNA"/>
</dbReference>